<gene>
    <name evidence="1" type="ORF">GCM10022416_45500</name>
</gene>
<keyword evidence="2" id="KW-1185">Reference proteome</keyword>
<dbReference type="Proteomes" id="UP001500266">
    <property type="component" value="Unassembled WGS sequence"/>
</dbReference>
<reference evidence="2" key="1">
    <citation type="journal article" date="2019" name="Int. J. Syst. Evol. Microbiol.">
        <title>The Global Catalogue of Microorganisms (GCM) 10K type strain sequencing project: providing services to taxonomists for standard genome sequencing and annotation.</title>
        <authorList>
            <consortium name="The Broad Institute Genomics Platform"/>
            <consortium name="The Broad Institute Genome Sequencing Center for Infectious Disease"/>
            <person name="Wu L."/>
            <person name="Ma J."/>
        </authorList>
    </citation>
    <scope>NUCLEOTIDE SEQUENCE [LARGE SCALE GENOMIC DNA]</scope>
    <source>
        <strain evidence="2">JCM 17316</strain>
    </source>
</reference>
<accession>A0ABP7Z8M8</accession>
<proteinExistence type="predicted"/>
<dbReference type="RefSeq" id="WP_345023568.1">
    <property type="nucleotide sequence ID" value="NZ_BAABDO010000082.1"/>
</dbReference>
<dbReference type="EMBL" id="BAABDO010000082">
    <property type="protein sequence ID" value="GAA4149818.1"/>
    <property type="molecule type" value="Genomic_DNA"/>
</dbReference>
<protein>
    <submittedName>
        <fullName evidence="1">Uncharacterized protein</fullName>
    </submittedName>
</protein>
<sequence>MLGGDYNVIGRDHRPAHTGFLPFEYGMPDSLRASGLVDAHGHCHPADQPHN</sequence>
<comment type="caution">
    <text evidence="1">The sequence shown here is derived from an EMBL/GenBank/DDBJ whole genome shotgun (WGS) entry which is preliminary data.</text>
</comment>
<name>A0ABP7Z8M8_9ACTN</name>
<evidence type="ECO:0000313" key="1">
    <source>
        <dbReference type="EMBL" id="GAA4149818.1"/>
    </source>
</evidence>
<organism evidence="1 2">
    <name type="scientific">Actinomadura keratinilytica</name>
    <dbReference type="NCBI Taxonomy" id="547461"/>
    <lineage>
        <taxon>Bacteria</taxon>
        <taxon>Bacillati</taxon>
        <taxon>Actinomycetota</taxon>
        <taxon>Actinomycetes</taxon>
        <taxon>Streptosporangiales</taxon>
        <taxon>Thermomonosporaceae</taxon>
        <taxon>Actinomadura</taxon>
    </lineage>
</organism>
<evidence type="ECO:0000313" key="2">
    <source>
        <dbReference type="Proteomes" id="UP001500266"/>
    </source>
</evidence>